<dbReference type="Proteomes" id="UP000605201">
    <property type="component" value="Unassembled WGS sequence"/>
</dbReference>
<dbReference type="EMBL" id="JACNIG010000396">
    <property type="protein sequence ID" value="MBC8434180.1"/>
    <property type="molecule type" value="Genomic_DNA"/>
</dbReference>
<proteinExistence type="predicted"/>
<keyword evidence="1" id="KW-0472">Membrane</keyword>
<accession>A0A8J6TUK3</accession>
<name>A0A8J6TUK3_9BACT</name>
<organism evidence="2 3">
    <name type="scientific">Candidatus Desulfatibia vada</name>
    <dbReference type="NCBI Taxonomy" id="2841696"/>
    <lineage>
        <taxon>Bacteria</taxon>
        <taxon>Pseudomonadati</taxon>
        <taxon>Thermodesulfobacteriota</taxon>
        <taxon>Desulfobacteria</taxon>
        <taxon>Desulfobacterales</taxon>
        <taxon>Desulfobacterales incertae sedis</taxon>
        <taxon>Candidatus Desulfatibia</taxon>
    </lineage>
</organism>
<protein>
    <submittedName>
        <fullName evidence="2">Uncharacterized protein</fullName>
    </submittedName>
</protein>
<reference evidence="2 3" key="1">
    <citation type="submission" date="2020-08" db="EMBL/GenBank/DDBJ databases">
        <title>Bridging the membrane lipid divide: bacteria of the FCB group superphylum have the potential to synthesize archaeal ether lipids.</title>
        <authorList>
            <person name="Villanueva L."/>
            <person name="Von Meijenfeldt F.A.B."/>
            <person name="Westbye A.B."/>
            <person name="Yadav S."/>
            <person name="Hopmans E.C."/>
            <person name="Dutilh B.E."/>
            <person name="Sinninghe Damste J.S."/>
        </authorList>
    </citation>
    <scope>NUCLEOTIDE SEQUENCE [LARGE SCALE GENOMIC DNA]</scope>
    <source>
        <strain evidence="2">NIOZ-UU17</strain>
    </source>
</reference>
<evidence type="ECO:0000256" key="1">
    <source>
        <dbReference type="SAM" id="Phobius"/>
    </source>
</evidence>
<keyword evidence="1" id="KW-0812">Transmembrane</keyword>
<evidence type="ECO:0000313" key="2">
    <source>
        <dbReference type="EMBL" id="MBC8434180.1"/>
    </source>
</evidence>
<comment type="caution">
    <text evidence="2">The sequence shown here is derived from an EMBL/GenBank/DDBJ whole genome shotgun (WGS) entry which is preliminary data.</text>
</comment>
<keyword evidence="1" id="KW-1133">Transmembrane helix</keyword>
<sequence length="116" mass="13280">MINKVKAFWVIRIFSILICLFSGCGYFESKEDISAWVKQSLEEKIQEGNSLEGLSIGEIALVRESVNKFTGYVEFRLGTDTEKATLTVTLDGSQKMYQCDPPRLLLLKRNLRRLGW</sequence>
<dbReference type="PROSITE" id="PS51257">
    <property type="entry name" value="PROKAR_LIPOPROTEIN"/>
    <property type="match status" value="1"/>
</dbReference>
<evidence type="ECO:0000313" key="3">
    <source>
        <dbReference type="Proteomes" id="UP000605201"/>
    </source>
</evidence>
<feature type="transmembrane region" description="Helical" evidence="1">
    <location>
        <begin position="6"/>
        <end position="27"/>
    </location>
</feature>
<gene>
    <name evidence="2" type="ORF">H8D96_19910</name>
</gene>
<dbReference type="AlphaFoldDB" id="A0A8J6TUK3"/>